<dbReference type="HAMAP" id="MF_00969">
    <property type="entry name" value="TRCF"/>
    <property type="match status" value="1"/>
</dbReference>
<comment type="subcellular location">
    <subcellularLocation>
        <location evidence="9">Cytoplasm</location>
    </subcellularLocation>
</comment>
<dbReference type="GO" id="GO:0003678">
    <property type="term" value="F:DNA helicase activity"/>
    <property type="evidence" value="ECO:0007669"/>
    <property type="project" value="TreeGrafter"/>
</dbReference>
<evidence type="ECO:0000313" key="13">
    <source>
        <dbReference type="Proteomes" id="UP000030103"/>
    </source>
</evidence>
<dbReference type="CDD" id="cd17991">
    <property type="entry name" value="DEXHc_TRCF"/>
    <property type="match status" value="1"/>
</dbReference>
<dbReference type="InterPro" id="IPR011545">
    <property type="entry name" value="DEAD/DEAH_box_helicase_dom"/>
</dbReference>
<dbReference type="GO" id="GO:0006355">
    <property type="term" value="P:regulation of DNA-templated transcription"/>
    <property type="evidence" value="ECO:0007669"/>
    <property type="project" value="UniProtKB-UniRule"/>
</dbReference>
<evidence type="ECO:0000256" key="9">
    <source>
        <dbReference type="HAMAP-Rule" id="MF_00969"/>
    </source>
</evidence>
<evidence type="ECO:0000259" key="11">
    <source>
        <dbReference type="PROSITE" id="PS51194"/>
    </source>
</evidence>
<comment type="function">
    <text evidence="9">Couples transcription and DNA repair by recognizing RNA polymerase (RNAP) stalled at DNA lesions. Mediates ATP-dependent release of RNAP and its truncated transcript from the DNA, and recruitment of nucleotide excision repair machinery to the damaged site.</text>
</comment>
<dbReference type="Gene3D" id="3.30.2060.10">
    <property type="entry name" value="Penicillin-binding protein 1b domain"/>
    <property type="match status" value="1"/>
</dbReference>
<dbReference type="GO" id="GO:0005524">
    <property type="term" value="F:ATP binding"/>
    <property type="evidence" value="ECO:0007669"/>
    <property type="project" value="UniProtKB-UniRule"/>
</dbReference>
<evidence type="ECO:0000256" key="8">
    <source>
        <dbReference type="ARBA" id="ARBA00023204"/>
    </source>
</evidence>
<dbReference type="SMART" id="SM00490">
    <property type="entry name" value="HELICc"/>
    <property type="match status" value="1"/>
</dbReference>
<dbReference type="InterPro" id="IPR004576">
    <property type="entry name" value="Mfd"/>
</dbReference>
<reference evidence="12 13" key="1">
    <citation type="submission" date="2014-09" db="EMBL/GenBank/DDBJ databases">
        <title>Draft Genome Sequence of Porphyromonas macacae COT-192_OH2859.</title>
        <authorList>
            <person name="Wallis C."/>
            <person name="Deusch O."/>
            <person name="O'Flynn C."/>
            <person name="Davis I."/>
            <person name="Horsfall A."/>
            <person name="Kirkwood N."/>
            <person name="Harris S."/>
            <person name="Eisen J.A."/>
            <person name="Coil D.A."/>
            <person name="Darling A.E."/>
            <person name="Jospin G."/>
            <person name="Alexiev A."/>
        </authorList>
    </citation>
    <scope>NUCLEOTIDE SEQUENCE [LARGE SCALE GENOMIC DNA]</scope>
    <source>
        <strain evidence="13">COT-192 OH2859</strain>
    </source>
</reference>
<dbReference type="InterPro" id="IPR037235">
    <property type="entry name" value="TRCF-like_C_D7"/>
</dbReference>
<dbReference type="SUPFAM" id="SSF143517">
    <property type="entry name" value="TRCF domain-like"/>
    <property type="match status" value="1"/>
</dbReference>
<dbReference type="PROSITE" id="PS51194">
    <property type="entry name" value="HELICASE_CTER"/>
    <property type="match status" value="1"/>
</dbReference>
<dbReference type="Pfam" id="PF17757">
    <property type="entry name" value="UvrB_inter"/>
    <property type="match status" value="1"/>
</dbReference>
<keyword evidence="8 9" id="KW-0234">DNA repair</keyword>
<evidence type="ECO:0000256" key="6">
    <source>
        <dbReference type="ARBA" id="ARBA00022840"/>
    </source>
</evidence>
<protein>
    <recommendedName>
        <fullName evidence="9">Transcription-repair-coupling factor</fullName>
        <shortName evidence="9">TRCF</shortName>
        <ecNumber evidence="9">3.6.4.-</ecNumber>
    </recommendedName>
</protein>
<dbReference type="SUPFAM" id="SSF52540">
    <property type="entry name" value="P-loop containing nucleoside triphosphate hydrolases"/>
    <property type="match status" value="3"/>
</dbReference>
<dbReference type="SUPFAM" id="SSF141259">
    <property type="entry name" value="CarD-like"/>
    <property type="match status" value="1"/>
</dbReference>
<evidence type="ECO:0000259" key="10">
    <source>
        <dbReference type="PROSITE" id="PS51192"/>
    </source>
</evidence>
<dbReference type="AlphaFoldDB" id="A0A0A2E110"/>
<evidence type="ECO:0000313" key="12">
    <source>
        <dbReference type="EMBL" id="KGN72511.1"/>
    </source>
</evidence>
<keyword evidence="5" id="KW-0347">Helicase</keyword>
<keyword evidence="2 9" id="KW-0547">Nucleotide-binding</keyword>
<dbReference type="NCBIfam" id="TIGR00580">
    <property type="entry name" value="mfd"/>
    <property type="match status" value="1"/>
</dbReference>
<dbReference type="InterPro" id="IPR047112">
    <property type="entry name" value="RecG/Mfd"/>
</dbReference>
<evidence type="ECO:0000256" key="2">
    <source>
        <dbReference type="ARBA" id="ARBA00022741"/>
    </source>
</evidence>
<gene>
    <name evidence="9" type="primary">mfd</name>
    <name evidence="12" type="ORF">HQ47_09790</name>
</gene>
<keyword evidence="3 9" id="KW-0227">DNA damage</keyword>
<dbReference type="Proteomes" id="UP000030103">
    <property type="component" value="Unassembled WGS sequence"/>
</dbReference>
<keyword evidence="1 9" id="KW-0963">Cytoplasm</keyword>
<evidence type="ECO:0000256" key="5">
    <source>
        <dbReference type="ARBA" id="ARBA00022806"/>
    </source>
</evidence>
<dbReference type="InterPro" id="IPR014001">
    <property type="entry name" value="Helicase_ATP-bd"/>
</dbReference>
<dbReference type="EC" id="3.6.4.-" evidence="9"/>
<feature type="domain" description="Helicase ATP-binding" evidence="10">
    <location>
        <begin position="578"/>
        <end position="739"/>
    </location>
</feature>
<organism evidence="12 13">
    <name type="scientific">Porphyromonas macacae</name>
    <dbReference type="NCBI Taxonomy" id="28115"/>
    <lineage>
        <taxon>Bacteria</taxon>
        <taxon>Pseudomonadati</taxon>
        <taxon>Bacteroidota</taxon>
        <taxon>Bacteroidia</taxon>
        <taxon>Bacteroidales</taxon>
        <taxon>Porphyromonadaceae</taxon>
        <taxon>Porphyromonas</taxon>
    </lineage>
</organism>
<dbReference type="PROSITE" id="PS51192">
    <property type="entry name" value="HELICASE_ATP_BIND_1"/>
    <property type="match status" value="1"/>
</dbReference>
<comment type="similarity">
    <text evidence="9">In the C-terminal section; belongs to the helicase family. RecG subfamily.</text>
</comment>
<dbReference type="PANTHER" id="PTHR47964:SF1">
    <property type="entry name" value="ATP-DEPENDENT DNA HELICASE HOMOLOG RECG, CHLOROPLASTIC"/>
    <property type="match status" value="1"/>
</dbReference>
<comment type="similarity">
    <text evidence="9">In the N-terminal section; belongs to the UvrB family.</text>
</comment>
<dbReference type="eggNOG" id="COG1197">
    <property type="taxonomic scope" value="Bacteria"/>
</dbReference>
<dbReference type="Pfam" id="PF02559">
    <property type="entry name" value="CarD_TRCF_RID"/>
    <property type="match status" value="1"/>
</dbReference>
<dbReference type="Pfam" id="PF03461">
    <property type="entry name" value="TRCF"/>
    <property type="match status" value="1"/>
</dbReference>
<keyword evidence="13" id="KW-1185">Reference proteome</keyword>
<dbReference type="STRING" id="28115.HQ47_09790"/>
<dbReference type="Pfam" id="PF00270">
    <property type="entry name" value="DEAD"/>
    <property type="match status" value="1"/>
</dbReference>
<dbReference type="PANTHER" id="PTHR47964">
    <property type="entry name" value="ATP-DEPENDENT DNA HELICASE HOMOLOG RECG, CHLOROPLASTIC"/>
    <property type="match status" value="1"/>
</dbReference>
<keyword evidence="6 9" id="KW-0067">ATP-binding</keyword>
<comment type="caution">
    <text evidence="12">The sequence shown here is derived from an EMBL/GenBank/DDBJ whole genome shotgun (WGS) entry which is preliminary data.</text>
</comment>
<evidence type="ECO:0000256" key="4">
    <source>
        <dbReference type="ARBA" id="ARBA00022801"/>
    </source>
</evidence>
<dbReference type="Gene3D" id="3.90.1150.50">
    <property type="entry name" value="Transcription-repair-coupling factor, D7 domain"/>
    <property type="match status" value="1"/>
</dbReference>
<dbReference type="EMBL" id="JRFA01000028">
    <property type="protein sequence ID" value="KGN72511.1"/>
    <property type="molecule type" value="Genomic_DNA"/>
</dbReference>
<dbReference type="SMART" id="SM00982">
    <property type="entry name" value="TRCF"/>
    <property type="match status" value="1"/>
</dbReference>
<feature type="domain" description="Helicase C-terminal" evidence="11">
    <location>
        <begin position="760"/>
        <end position="914"/>
    </location>
</feature>
<dbReference type="Gene3D" id="3.40.50.300">
    <property type="entry name" value="P-loop containing nucleotide triphosphate hydrolases"/>
    <property type="match status" value="2"/>
</dbReference>
<dbReference type="GO" id="GO:0005737">
    <property type="term" value="C:cytoplasm"/>
    <property type="evidence" value="ECO:0007669"/>
    <property type="project" value="UniProtKB-SubCell"/>
</dbReference>
<keyword evidence="4 9" id="KW-0378">Hydrolase</keyword>
<evidence type="ECO:0000256" key="3">
    <source>
        <dbReference type="ARBA" id="ARBA00022763"/>
    </source>
</evidence>
<name>A0A0A2E110_9PORP</name>
<dbReference type="InterPro" id="IPR036101">
    <property type="entry name" value="CarD-like/TRCF_RID_sf"/>
</dbReference>
<dbReference type="GO" id="GO:0000716">
    <property type="term" value="P:transcription-coupled nucleotide-excision repair, DNA damage recognition"/>
    <property type="evidence" value="ECO:0007669"/>
    <property type="project" value="UniProtKB-UniRule"/>
</dbReference>
<proteinExistence type="inferred from homology"/>
<evidence type="ECO:0000256" key="1">
    <source>
        <dbReference type="ARBA" id="ARBA00022490"/>
    </source>
</evidence>
<accession>A0A0A2E110</accession>
<dbReference type="InterPro" id="IPR005118">
    <property type="entry name" value="TRCF_C"/>
</dbReference>
<dbReference type="InterPro" id="IPR001650">
    <property type="entry name" value="Helicase_C-like"/>
</dbReference>
<dbReference type="GO" id="GO:0016787">
    <property type="term" value="F:hydrolase activity"/>
    <property type="evidence" value="ECO:0007669"/>
    <property type="project" value="UniProtKB-KW"/>
</dbReference>
<dbReference type="Gene3D" id="3.40.50.11180">
    <property type="match status" value="1"/>
</dbReference>
<dbReference type="InterPro" id="IPR041471">
    <property type="entry name" value="UvrB_inter"/>
</dbReference>
<sequence>MADFSEKQMPENLSLFAGHPAVEEVLDKLRSSKQIKIRGLAGSGRACVIAEVARKYPLLCIMDDNDRAGYFFSDLEQLMTGGKNRCRVLFFPSAYKRAIKYGHRDEPNCILRAETLTALALAAKGEGPKPVIVTCPEAILEKVVSSQQLSTEMHTIHVGDTVKPDELRDELLAWGYERTDYVYEPGQFAFRGSIVDIFSFSSELPFRLDFFDDELESIRSFEPESQLSTSQVTQITLMPNVGSTEGAQHAITELLPKNVIVVTEDPTVWAERLHRIYDDKPTINDGEGFDSLEEVRQMLVEPDNLIRELGGFRRIVLNSPAENNPILFSQRPQPPFNKDFEALTEQIEDWSTQGYDIRLSSNNEKQYRRFLDILGERSSFIPKIEQLAVTLHEGFIDDHLHLAVLTEHQVFGRYHKYNLKSDKARSGKVTLTLKELNSFNNGDYVVHSDHGIGRFGGLVTMDIGGKAQEVVKIIYRNNDAIFVSLHSLHKLSRYRGKDDGTEVTLSRLGSGAWQRIKDRAKKRVKDIARDLIKLYARRREEKGFSFSPDSYMQQELEASFVYEDTPDQAKATADVKADMESESPMDRLICGDVGFGKTEVAIRAAFKAAADSKQVAVLVPTTVLAYQHYQTFKERLSGFPVKIAYVSRARSSKEIRETLKQLEEGSIDIIIGTHRLTSKDVKFKDLGLLIIDEEQKFGVAVKEKLRKLQVNVDTLTMSATPIPRTLQFSLMGARDLSNITTPPSNRYPVETVLTRFSAETIREAINFELSRNGQIFFIHNRIHNIQEVAKIIQREVPDARVVIGHGQMPPAELEKIILDFVNHEYDVLIATTIIENGIDVPNANTIIINDAQRFGLSELHQLRGRVGRSNKKAYCYLLTPPLSVLSDDARRRVQAIESFSDLGSGIRIALQDLDIRGAGNILGAEQSGFIADMGYETYQKVFEEAVNELKTQEFRELYADKDNDVKGAVSETVDFVVETQVESDLELSFAEEYVPVDAERILLYRELDNLNTDEELEGFRNRMLDRFGALPPKAEELILVPKLRRLGKKLGIEKISLRNGLMSLHLVADKESAYYQSDVFTSLLLYVSAHTRQCEIKETKTGLRIIRIKGVPSVQAAVEICIQLLETKVE</sequence>
<dbReference type="SMART" id="SM01058">
    <property type="entry name" value="CarD_TRCF"/>
    <property type="match status" value="1"/>
</dbReference>
<dbReference type="Gene3D" id="2.40.10.170">
    <property type="match status" value="1"/>
</dbReference>
<keyword evidence="7 9" id="KW-0238">DNA-binding</keyword>
<dbReference type="InterPro" id="IPR003711">
    <property type="entry name" value="CarD-like/TRCF_RID"/>
</dbReference>
<evidence type="ECO:0000256" key="7">
    <source>
        <dbReference type="ARBA" id="ARBA00023125"/>
    </source>
</evidence>
<dbReference type="Pfam" id="PF00271">
    <property type="entry name" value="Helicase_C"/>
    <property type="match status" value="1"/>
</dbReference>
<dbReference type="GO" id="GO:0003684">
    <property type="term" value="F:damaged DNA binding"/>
    <property type="evidence" value="ECO:0007669"/>
    <property type="project" value="InterPro"/>
</dbReference>
<dbReference type="InterPro" id="IPR027417">
    <property type="entry name" value="P-loop_NTPase"/>
</dbReference>
<dbReference type="SMART" id="SM00487">
    <property type="entry name" value="DEXDc"/>
    <property type="match status" value="1"/>
</dbReference>